<reference evidence="1 2" key="1">
    <citation type="journal article" date="2011" name="J. Bacteriol.">
        <title>Genome Sequence of the Probiotic Strain Bifidobacterium animalis subsp. lactis CNCM I-2494.</title>
        <authorList>
            <person name="Chervaux C."/>
            <person name="Grimaldi C."/>
            <person name="Bolotin A."/>
            <person name="Quinquis B."/>
            <person name="Legrain-Raspaud S."/>
            <person name="van Hylckama Vlieg J.E."/>
            <person name="Denariaz G."/>
            <person name="Smokvina T."/>
        </authorList>
    </citation>
    <scope>NUCLEOTIDE SEQUENCE [LARGE SCALE GENOMIC DNA]</scope>
    <source>
        <strain evidence="1 2">CNCM I-2494</strain>
    </source>
</reference>
<gene>
    <name evidence="1" type="ORF">BALAC2494_02002</name>
</gene>
<proteinExistence type="predicted"/>
<accession>A0A806FJ98</accession>
<dbReference type="EMBL" id="CP002915">
    <property type="protein sequence ID" value="AEK29909.1"/>
    <property type="molecule type" value="Genomic_DNA"/>
</dbReference>
<evidence type="ECO:0000313" key="1">
    <source>
        <dbReference type="EMBL" id="AEK29909.1"/>
    </source>
</evidence>
<evidence type="ECO:0000313" key="2">
    <source>
        <dbReference type="Proteomes" id="UP000008394"/>
    </source>
</evidence>
<organism evidence="1 2">
    <name type="scientific">Bifidobacterium animalis subsp. lactis CNCM I-2494</name>
    <dbReference type="NCBI Taxonomy" id="1042403"/>
    <lineage>
        <taxon>Bacteria</taxon>
        <taxon>Bacillati</taxon>
        <taxon>Actinomycetota</taxon>
        <taxon>Actinomycetes</taxon>
        <taxon>Bifidobacteriales</taxon>
        <taxon>Bifidobacteriaceae</taxon>
        <taxon>Bifidobacterium</taxon>
    </lineage>
</organism>
<name>A0A806FJ98_BIFAN</name>
<dbReference type="KEGG" id="bnm:BALAC2494_02002"/>
<sequence length="52" mass="6032">MTKPVERIRLHDGHERGLAQWQSVARIGIFQIQGMLDKICPLRAICEENFII</sequence>
<protein>
    <submittedName>
        <fullName evidence="1">Uncharacterized protein</fullName>
    </submittedName>
</protein>
<dbReference type="Proteomes" id="UP000008394">
    <property type="component" value="Chromosome"/>
</dbReference>
<dbReference type="AlphaFoldDB" id="A0A806FJ98"/>